<reference evidence="4 5" key="1">
    <citation type="submission" date="2019-03" db="EMBL/GenBank/DDBJ databases">
        <title>Draft genome of Brevundimonas sp. a heavy metal resistant soil bacteria.</title>
        <authorList>
            <person name="Soto J."/>
        </authorList>
    </citation>
    <scope>NUCLEOTIDE SEQUENCE [LARGE SCALE GENOMIC DNA]</scope>
    <source>
        <strain evidence="4 5">B-10</strain>
    </source>
</reference>
<gene>
    <name evidence="4" type="ORF">EGY25_15080</name>
</gene>
<dbReference type="CDD" id="cd18610">
    <property type="entry name" value="GH130_BT3780-like"/>
    <property type="match status" value="1"/>
</dbReference>
<comment type="caution">
    <text evidence="4">The sequence shown here is derived from an EMBL/GenBank/DDBJ whole genome shotgun (WGS) entry which is preliminary data.</text>
</comment>
<keyword evidence="2" id="KW-0808">Transferase</keyword>
<protein>
    <submittedName>
        <fullName evidence="4">Glycosidase</fullName>
    </submittedName>
</protein>
<comment type="similarity">
    <text evidence="3">Belongs to the glycosyl hydrolase 130 family.</text>
</comment>
<dbReference type="Proteomes" id="UP000298216">
    <property type="component" value="Unassembled WGS sequence"/>
</dbReference>
<keyword evidence="4" id="KW-0378">Hydrolase</keyword>
<dbReference type="InterPro" id="IPR023296">
    <property type="entry name" value="Glyco_hydro_beta-prop_sf"/>
</dbReference>
<evidence type="ECO:0000256" key="3">
    <source>
        <dbReference type="ARBA" id="ARBA00024356"/>
    </source>
</evidence>
<keyword evidence="1" id="KW-0328">Glycosyltransferase</keyword>
<dbReference type="PIRSF" id="PIRSF016202">
    <property type="entry name" value="PH1107"/>
    <property type="match status" value="1"/>
</dbReference>
<dbReference type="InterPro" id="IPR007184">
    <property type="entry name" value="Mannoside_phosphorylase"/>
</dbReference>
<dbReference type="EMBL" id="SPVH01000007">
    <property type="protein sequence ID" value="TFW11255.1"/>
    <property type="molecule type" value="Genomic_DNA"/>
</dbReference>
<sequence length="366" mass="40821">MIAPEWAIGPFSRPTRLLENRRDVRFDCPVSLKQVEWAAKDLFNPGAIVHEDKVCLLVRAEDNAARYSGTSRIGLATSVDGLTFELEPEPVLFPADDRWQAWEWSGGLEDPRVVQAPDGRFICTYTAFDGKVGSLFVASSTDLRTWTKHGPAFAESNYVRLPTKSGAIITRVQDDRLVAAQIDGRYWMYWGEGMIFAAVSDDLIHWRPIEADGYPDKYLTWDPQSVGPSGHWSRDRLEGRPGLRSLAGPRRRRFDSWLTEPGPPAVLTNDGVVLIYNGANAPDDGAENVPPFAYQPGQMLFDREDPTAVISRVEQPFLTIDPVEAHGQVGNVCFAQGLVLFKGKWLLYLGLADSRVGVATAEFRQR</sequence>
<dbReference type="PANTHER" id="PTHR34106:SF5">
    <property type="entry name" value="GLYCOSIDASE"/>
    <property type="match status" value="1"/>
</dbReference>
<evidence type="ECO:0000256" key="1">
    <source>
        <dbReference type="ARBA" id="ARBA00022676"/>
    </source>
</evidence>
<dbReference type="OrthoDB" id="9776657at2"/>
<evidence type="ECO:0000313" key="5">
    <source>
        <dbReference type="Proteomes" id="UP000298216"/>
    </source>
</evidence>
<accession>A0A4Y9RTL8</accession>
<dbReference type="PANTHER" id="PTHR34106">
    <property type="entry name" value="GLYCOSIDASE"/>
    <property type="match status" value="1"/>
</dbReference>
<dbReference type="Pfam" id="PF04041">
    <property type="entry name" value="Glyco_hydro_130"/>
    <property type="match status" value="2"/>
</dbReference>
<evidence type="ECO:0000256" key="2">
    <source>
        <dbReference type="ARBA" id="ARBA00022679"/>
    </source>
</evidence>
<dbReference type="Gene3D" id="2.115.10.20">
    <property type="entry name" value="Glycosyl hydrolase domain, family 43"/>
    <property type="match status" value="1"/>
</dbReference>
<dbReference type="GO" id="GO:0016757">
    <property type="term" value="F:glycosyltransferase activity"/>
    <property type="evidence" value="ECO:0007669"/>
    <property type="project" value="UniProtKB-KW"/>
</dbReference>
<dbReference type="SUPFAM" id="SSF75005">
    <property type="entry name" value="Arabinanase/levansucrase/invertase"/>
    <property type="match status" value="1"/>
</dbReference>
<keyword evidence="4" id="KW-0326">Glycosidase</keyword>
<dbReference type="GO" id="GO:0016798">
    <property type="term" value="F:hydrolase activity, acting on glycosyl bonds"/>
    <property type="evidence" value="ECO:0007669"/>
    <property type="project" value="UniProtKB-KW"/>
</dbReference>
<dbReference type="RefSeq" id="WP_135196073.1">
    <property type="nucleotide sequence ID" value="NZ_SPVH01000007.1"/>
</dbReference>
<name>A0A4Y9RTL8_9CAUL</name>
<evidence type="ECO:0000313" key="4">
    <source>
        <dbReference type="EMBL" id="TFW11255.1"/>
    </source>
</evidence>
<proteinExistence type="inferred from homology"/>
<organism evidence="4 5">
    <name type="scientific">Brevundimonas intermedia</name>
    <dbReference type="NCBI Taxonomy" id="74315"/>
    <lineage>
        <taxon>Bacteria</taxon>
        <taxon>Pseudomonadati</taxon>
        <taxon>Pseudomonadota</taxon>
        <taxon>Alphaproteobacteria</taxon>
        <taxon>Caulobacterales</taxon>
        <taxon>Caulobacteraceae</taxon>
        <taxon>Brevundimonas</taxon>
    </lineage>
</organism>
<dbReference type="AlphaFoldDB" id="A0A4Y9RTL8"/>
<keyword evidence="5" id="KW-1185">Reference proteome</keyword>